<dbReference type="EC" id="6.2.1.-" evidence="5"/>
<organism evidence="5 6">
    <name type="scientific">Natronocella acetinitrilica</name>
    <dbReference type="NCBI Taxonomy" id="414046"/>
    <lineage>
        <taxon>Bacteria</taxon>
        <taxon>Pseudomonadati</taxon>
        <taxon>Pseudomonadota</taxon>
        <taxon>Gammaproteobacteria</taxon>
        <taxon>Chromatiales</taxon>
        <taxon>Ectothiorhodospiraceae</taxon>
        <taxon>Natronocella</taxon>
    </lineage>
</organism>
<comment type="caution">
    <text evidence="5">The sequence shown here is derived from an EMBL/GenBank/DDBJ whole genome shotgun (WGS) entry which is preliminary data.</text>
</comment>
<dbReference type="InterPro" id="IPR045851">
    <property type="entry name" value="AMP-bd_C_sf"/>
</dbReference>
<dbReference type="Gene3D" id="3.30.300.30">
    <property type="match status" value="1"/>
</dbReference>
<dbReference type="AlphaFoldDB" id="A0AAE3G4N1"/>
<dbReference type="FunFam" id="3.30.300.30:FF:000008">
    <property type="entry name" value="2,3-dihydroxybenzoate-AMP ligase"/>
    <property type="match status" value="1"/>
</dbReference>
<dbReference type="GO" id="GO:0006631">
    <property type="term" value="P:fatty acid metabolic process"/>
    <property type="evidence" value="ECO:0007669"/>
    <property type="project" value="TreeGrafter"/>
</dbReference>
<evidence type="ECO:0000313" key="5">
    <source>
        <dbReference type="EMBL" id="MCP1674681.1"/>
    </source>
</evidence>
<accession>A0AAE3G4N1</accession>
<name>A0AAE3G4N1_9GAMM</name>
<dbReference type="Pfam" id="PF00501">
    <property type="entry name" value="AMP-binding"/>
    <property type="match status" value="1"/>
</dbReference>
<dbReference type="InterPro" id="IPR020845">
    <property type="entry name" value="AMP-binding_CS"/>
</dbReference>
<proteinExistence type="inferred from homology"/>
<dbReference type="Proteomes" id="UP001205843">
    <property type="component" value="Unassembled WGS sequence"/>
</dbReference>
<dbReference type="EMBL" id="JALJXV010000004">
    <property type="protein sequence ID" value="MCP1674681.1"/>
    <property type="molecule type" value="Genomic_DNA"/>
</dbReference>
<dbReference type="InterPro" id="IPR000873">
    <property type="entry name" value="AMP-dep_synth/lig_dom"/>
</dbReference>
<protein>
    <submittedName>
        <fullName evidence="5">Fatty-acyl-CoA synthase</fullName>
        <ecNumber evidence="5">6.2.1.-</ecNumber>
    </submittedName>
</protein>
<evidence type="ECO:0000256" key="2">
    <source>
        <dbReference type="ARBA" id="ARBA00022598"/>
    </source>
</evidence>
<evidence type="ECO:0000256" key="1">
    <source>
        <dbReference type="ARBA" id="ARBA00006432"/>
    </source>
</evidence>
<evidence type="ECO:0000259" key="3">
    <source>
        <dbReference type="Pfam" id="PF00501"/>
    </source>
</evidence>
<dbReference type="Pfam" id="PF13193">
    <property type="entry name" value="AMP-binding_C"/>
    <property type="match status" value="1"/>
</dbReference>
<dbReference type="InterPro" id="IPR042099">
    <property type="entry name" value="ANL_N_sf"/>
</dbReference>
<feature type="domain" description="AMP-binding enzyme C-terminal" evidence="4">
    <location>
        <begin position="429"/>
        <end position="504"/>
    </location>
</feature>
<reference evidence="5" key="1">
    <citation type="submission" date="2022-03" db="EMBL/GenBank/DDBJ databases">
        <title>Genomic Encyclopedia of Type Strains, Phase III (KMG-III): the genomes of soil and plant-associated and newly described type strains.</title>
        <authorList>
            <person name="Whitman W."/>
        </authorList>
    </citation>
    <scope>NUCLEOTIDE SEQUENCE</scope>
    <source>
        <strain evidence="5">ANL 6-2</strain>
    </source>
</reference>
<evidence type="ECO:0000259" key="4">
    <source>
        <dbReference type="Pfam" id="PF13193"/>
    </source>
</evidence>
<dbReference type="RefSeq" id="WP_253476907.1">
    <property type="nucleotide sequence ID" value="NZ_JALJXV010000004.1"/>
</dbReference>
<keyword evidence="6" id="KW-1185">Reference proteome</keyword>
<sequence>METGFITRRSQWPCRRINGDRPAVSFEDGDTWTHDRLRGRVNAYANALLADGVQPGDRVGILLHNCLEYWATYLAVMRIGAIAVRLNFRLTADELHFAINDSGSTVLCFHSAFAETIGGIRDDLPVRRFIALESDSGEPRPDWAAAWTMLDAGSAEEPDCPRPTADAPAMLMYTSGTTGRPKGAVWRHANTLWFTAMQAMQWGLDEHTVGMTTGPMYHVGAVEDLTSAALAVGGHAVVLKSGGFSIRRVLEIVANRRVTDLFLFPFMIYELAQLDDHQGYDLSSVKRILSGGDPLLPWATRTLQERYPWIEIIQVYGLTEGTPIAACSTGEETLAHPESVGRPMPFTEISLRNDDGSEAGPGEEGEIWIRGPVVCEGYWQRPDANRESFTDGWCHTGDLGRLTDNGLLCIAGRKKDMIRTGGENVYPAELEDVLMRLAGVREAAVVAVPDARFIEAVTAVIVTRDGVSISPEEIISHCRQHLAGYKCPRHVAFTDALPRTPSGKLMKYRLRETYRHLGSEPGSGKTA</sequence>
<dbReference type="SUPFAM" id="SSF56801">
    <property type="entry name" value="Acetyl-CoA synthetase-like"/>
    <property type="match status" value="1"/>
</dbReference>
<feature type="domain" description="AMP-dependent synthetase/ligase" evidence="3">
    <location>
        <begin position="18"/>
        <end position="379"/>
    </location>
</feature>
<evidence type="ECO:0000313" key="6">
    <source>
        <dbReference type="Proteomes" id="UP001205843"/>
    </source>
</evidence>
<dbReference type="PANTHER" id="PTHR43201">
    <property type="entry name" value="ACYL-COA SYNTHETASE"/>
    <property type="match status" value="1"/>
</dbReference>
<comment type="similarity">
    <text evidence="1">Belongs to the ATP-dependent AMP-binding enzyme family.</text>
</comment>
<keyword evidence="2 5" id="KW-0436">Ligase</keyword>
<gene>
    <name evidence="5" type="ORF">J2T57_001819</name>
</gene>
<dbReference type="InterPro" id="IPR025110">
    <property type="entry name" value="AMP-bd_C"/>
</dbReference>
<dbReference type="Gene3D" id="3.40.50.12780">
    <property type="entry name" value="N-terminal domain of ligase-like"/>
    <property type="match status" value="1"/>
</dbReference>
<dbReference type="PROSITE" id="PS00455">
    <property type="entry name" value="AMP_BINDING"/>
    <property type="match status" value="1"/>
</dbReference>
<dbReference type="GO" id="GO:0031956">
    <property type="term" value="F:medium-chain fatty acid-CoA ligase activity"/>
    <property type="evidence" value="ECO:0007669"/>
    <property type="project" value="TreeGrafter"/>
</dbReference>
<dbReference type="PANTHER" id="PTHR43201:SF5">
    <property type="entry name" value="MEDIUM-CHAIN ACYL-COA LIGASE ACSF2, MITOCHONDRIAL"/>
    <property type="match status" value="1"/>
</dbReference>